<proteinExistence type="inferred from homology"/>
<accession>A0A7C5ALY6</accession>
<organism evidence="6">
    <name type="scientific">Desulfobacca acetoxidans</name>
    <dbReference type="NCBI Taxonomy" id="60893"/>
    <lineage>
        <taxon>Bacteria</taxon>
        <taxon>Pseudomonadati</taxon>
        <taxon>Thermodesulfobacteriota</taxon>
        <taxon>Desulfobaccia</taxon>
        <taxon>Desulfobaccales</taxon>
        <taxon>Desulfobaccaceae</taxon>
        <taxon>Desulfobacca</taxon>
    </lineage>
</organism>
<dbReference type="PANTHER" id="PTHR43630">
    <property type="entry name" value="POLY-BETA-1,6-N-ACETYL-D-GLUCOSAMINE SYNTHASE"/>
    <property type="match status" value="1"/>
</dbReference>
<keyword evidence="4" id="KW-0812">Transmembrane</keyword>
<sequence>MLKASPENNAPRAPRCSLIVPCRNEAAHIRDCLTSILRQESPPGGFEVLVVDGMSTDGTREIIQEISRNDPRVRLLDNSGCFQSYAMNLGIRAARGEIILRLDAHTEYAPDYVRRAVETLENTGAQNVGGPTRAVGNSYIQKAVAAAFHSPFAVGWGRSHRLDYEGYVDTVTYGCWRKDTLIKVGLFDETLVRNQDDELNLRIIQAGGKIWQTPRIRSWYRPRNSLKALFHQYLQYGYWKVAVIRKHRQVAALRHIVPGAFVVSLGVFLLLAPFSYWARLFLTALSVGYSGALLGASVFSCRTHGWDLLPIMPLTICCYHFGYGLGFVRGLIDFFLRRRDPRPIFTTLTR</sequence>
<dbReference type="EMBL" id="DTKJ01000050">
    <property type="protein sequence ID" value="HGZ11986.1"/>
    <property type="molecule type" value="Genomic_DNA"/>
</dbReference>
<comment type="caution">
    <text evidence="6">The sequence shown here is derived from an EMBL/GenBank/DDBJ whole genome shotgun (WGS) entry which is preliminary data.</text>
</comment>
<evidence type="ECO:0000259" key="5">
    <source>
        <dbReference type="Pfam" id="PF00535"/>
    </source>
</evidence>
<dbReference type="InterPro" id="IPR001173">
    <property type="entry name" value="Glyco_trans_2-like"/>
</dbReference>
<evidence type="ECO:0000256" key="3">
    <source>
        <dbReference type="ARBA" id="ARBA00022679"/>
    </source>
</evidence>
<keyword evidence="2" id="KW-0328">Glycosyltransferase</keyword>
<evidence type="ECO:0000256" key="4">
    <source>
        <dbReference type="SAM" id="Phobius"/>
    </source>
</evidence>
<feature type="domain" description="Glycosyltransferase 2-like" evidence="5">
    <location>
        <begin position="17"/>
        <end position="139"/>
    </location>
</feature>
<gene>
    <name evidence="6" type="ORF">ENW48_07180</name>
</gene>
<protein>
    <submittedName>
        <fullName evidence="6">Glycosyltransferase family 2 protein</fullName>
    </submittedName>
</protein>
<feature type="transmembrane region" description="Helical" evidence="4">
    <location>
        <begin position="255"/>
        <end position="273"/>
    </location>
</feature>
<name>A0A7C5ALY6_9BACT</name>
<evidence type="ECO:0000256" key="2">
    <source>
        <dbReference type="ARBA" id="ARBA00022676"/>
    </source>
</evidence>
<dbReference type="InterPro" id="IPR029044">
    <property type="entry name" value="Nucleotide-diphossugar_trans"/>
</dbReference>
<keyword evidence="4" id="KW-0472">Membrane</keyword>
<dbReference type="Gene3D" id="3.90.550.10">
    <property type="entry name" value="Spore Coat Polysaccharide Biosynthesis Protein SpsA, Chain A"/>
    <property type="match status" value="1"/>
</dbReference>
<dbReference type="GO" id="GO:0016757">
    <property type="term" value="F:glycosyltransferase activity"/>
    <property type="evidence" value="ECO:0007669"/>
    <property type="project" value="UniProtKB-KW"/>
</dbReference>
<feature type="transmembrane region" description="Helical" evidence="4">
    <location>
        <begin position="311"/>
        <end position="332"/>
    </location>
</feature>
<dbReference type="CDD" id="cd02525">
    <property type="entry name" value="Succinoglycan_BP_ExoA"/>
    <property type="match status" value="1"/>
</dbReference>
<keyword evidence="3 6" id="KW-0808">Transferase</keyword>
<evidence type="ECO:0000256" key="1">
    <source>
        <dbReference type="ARBA" id="ARBA00006739"/>
    </source>
</evidence>
<reference evidence="6" key="1">
    <citation type="journal article" date="2020" name="mSystems">
        <title>Genome- and Community-Level Interaction Insights into Carbon Utilization and Element Cycling Functions of Hydrothermarchaeota in Hydrothermal Sediment.</title>
        <authorList>
            <person name="Zhou Z."/>
            <person name="Liu Y."/>
            <person name="Xu W."/>
            <person name="Pan J."/>
            <person name="Luo Z.H."/>
            <person name="Li M."/>
        </authorList>
    </citation>
    <scope>NUCLEOTIDE SEQUENCE [LARGE SCALE GENOMIC DNA]</scope>
    <source>
        <strain evidence="6">SpSt-853</strain>
    </source>
</reference>
<feature type="transmembrane region" description="Helical" evidence="4">
    <location>
        <begin position="280"/>
        <end position="299"/>
    </location>
</feature>
<evidence type="ECO:0000313" key="6">
    <source>
        <dbReference type="EMBL" id="HGZ11986.1"/>
    </source>
</evidence>
<dbReference type="PANTHER" id="PTHR43630:SF1">
    <property type="entry name" value="POLY-BETA-1,6-N-ACETYL-D-GLUCOSAMINE SYNTHASE"/>
    <property type="match status" value="1"/>
</dbReference>
<dbReference type="Pfam" id="PF00535">
    <property type="entry name" value="Glycos_transf_2"/>
    <property type="match status" value="1"/>
</dbReference>
<comment type="similarity">
    <text evidence="1">Belongs to the glycosyltransferase 2 family.</text>
</comment>
<dbReference type="SUPFAM" id="SSF53448">
    <property type="entry name" value="Nucleotide-diphospho-sugar transferases"/>
    <property type="match status" value="1"/>
</dbReference>
<dbReference type="AlphaFoldDB" id="A0A7C5ALY6"/>
<keyword evidence="4" id="KW-1133">Transmembrane helix</keyword>